<dbReference type="EMBL" id="JH000571">
    <property type="protein sequence ID" value="EGW05360.1"/>
    <property type="molecule type" value="Genomic_DNA"/>
</dbReference>
<evidence type="ECO:0000256" key="1">
    <source>
        <dbReference type="SAM" id="MobiDB-lite"/>
    </source>
</evidence>
<accession>G3HPF9</accession>
<dbReference type="AlphaFoldDB" id="G3HPF9"/>
<reference evidence="3" key="1">
    <citation type="journal article" date="2011" name="Nat. Biotechnol.">
        <title>The genomic sequence of the Chinese hamster ovary (CHO)-K1 cell line.</title>
        <authorList>
            <person name="Xu X."/>
            <person name="Nagarajan H."/>
            <person name="Lewis N.E."/>
            <person name="Pan S."/>
            <person name="Cai Z."/>
            <person name="Liu X."/>
            <person name="Chen W."/>
            <person name="Xie M."/>
            <person name="Wang W."/>
            <person name="Hammond S."/>
            <person name="Andersen M.R."/>
            <person name="Neff N."/>
            <person name="Passarelli B."/>
            <person name="Koh W."/>
            <person name="Fan H.C."/>
            <person name="Wang J."/>
            <person name="Gui Y."/>
            <person name="Lee K.H."/>
            <person name="Betenbaugh M.J."/>
            <person name="Quake S.R."/>
            <person name="Famili I."/>
            <person name="Palsson B.O."/>
            <person name="Wang J."/>
        </authorList>
    </citation>
    <scope>NUCLEOTIDE SEQUENCE [LARGE SCALE GENOMIC DNA]</scope>
    <source>
        <strain evidence="3">CHO K1 cell line</strain>
    </source>
</reference>
<feature type="compositionally biased region" description="Basic residues" evidence="1">
    <location>
        <begin position="1"/>
        <end position="10"/>
    </location>
</feature>
<dbReference type="InParanoid" id="G3HPF9"/>
<sequence length="55" mass="6177">MPRSHGRQRTHPTPPQPEFHLPVPKVLCLLYSDWPSTLPTLLQSLLGEWGGPHAV</sequence>
<organism evidence="2 3">
    <name type="scientific">Cricetulus griseus</name>
    <name type="common">Chinese hamster</name>
    <name type="synonym">Cricetulus barabensis griseus</name>
    <dbReference type="NCBI Taxonomy" id="10029"/>
    <lineage>
        <taxon>Eukaryota</taxon>
        <taxon>Metazoa</taxon>
        <taxon>Chordata</taxon>
        <taxon>Craniata</taxon>
        <taxon>Vertebrata</taxon>
        <taxon>Euteleostomi</taxon>
        <taxon>Mammalia</taxon>
        <taxon>Eutheria</taxon>
        <taxon>Euarchontoglires</taxon>
        <taxon>Glires</taxon>
        <taxon>Rodentia</taxon>
        <taxon>Myomorpha</taxon>
        <taxon>Muroidea</taxon>
        <taxon>Cricetidae</taxon>
        <taxon>Cricetinae</taxon>
        <taxon>Cricetulus</taxon>
    </lineage>
</organism>
<name>G3HPF9_CRIGR</name>
<feature type="region of interest" description="Disordered" evidence="1">
    <location>
        <begin position="1"/>
        <end position="20"/>
    </location>
</feature>
<gene>
    <name evidence="2" type="ORF">I79_012671</name>
</gene>
<evidence type="ECO:0000313" key="3">
    <source>
        <dbReference type="Proteomes" id="UP000001075"/>
    </source>
</evidence>
<protein>
    <submittedName>
        <fullName evidence="2">Uncharacterized protein</fullName>
    </submittedName>
</protein>
<proteinExistence type="predicted"/>
<dbReference type="Proteomes" id="UP000001075">
    <property type="component" value="Unassembled WGS sequence"/>
</dbReference>
<evidence type="ECO:0000313" key="2">
    <source>
        <dbReference type="EMBL" id="EGW05360.1"/>
    </source>
</evidence>